<reference evidence="12 13" key="1">
    <citation type="journal article" date="2010" name="Nature">
        <title>Genome sequence of the palaeopolyploid soybean.</title>
        <authorList>
            <person name="Schmutz J."/>
            <person name="Cannon S.B."/>
            <person name="Schlueter J."/>
            <person name="Ma J."/>
            <person name="Mitros T."/>
            <person name="Nelson W."/>
            <person name="Hyten D.L."/>
            <person name="Song Q."/>
            <person name="Thelen J.J."/>
            <person name="Cheng J."/>
            <person name="Xu D."/>
            <person name="Hellsten U."/>
            <person name="May G.D."/>
            <person name="Yu Y."/>
            <person name="Sakurai T."/>
            <person name="Umezawa T."/>
            <person name="Bhattacharyya M.K."/>
            <person name="Sandhu D."/>
            <person name="Valliyodan B."/>
            <person name="Lindquist E."/>
            <person name="Peto M."/>
            <person name="Grant D."/>
            <person name="Shu S."/>
            <person name="Goodstein D."/>
            <person name="Barry K."/>
            <person name="Futrell-Griggs M."/>
            <person name="Abernathy B."/>
            <person name="Du J."/>
            <person name="Tian Z."/>
            <person name="Zhu L."/>
            <person name="Gill N."/>
            <person name="Joshi T."/>
            <person name="Libault M."/>
            <person name="Sethuraman A."/>
            <person name="Zhang X.-C."/>
            <person name="Shinozaki K."/>
            <person name="Nguyen H.T."/>
            <person name="Wing R.A."/>
            <person name="Cregan P."/>
            <person name="Specht J."/>
            <person name="Grimwood J."/>
            <person name="Rokhsar D."/>
            <person name="Stacey G."/>
            <person name="Shoemaker R.C."/>
            <person name="Jackson S.A."/>
        </authorList>
    </citation>
    <scope>NUCLEOTIDE SEQUENCE</scope>
    <source>
        <strain evidence="13">cv. Williams 82</strain>
        <tissue evidence="12">Callus</tissue>
    </source>
</reference>
<evidence type="ECO:0000256" key="8">
    <source>
        <dbReference type="ARBA" id="ARBA00023278"/>
    </source>
</evidence>
<dbReference type="SMR" id="K7KSX0"/>
<evidence type="ECO:0000256" key="4">
    <source>
        <dbReference type="ARBA" id="ARBA00022614"/>
    </source>
</evidence>
<evidence type="ECO:0000256" key="3">
    <source>
        <dbReference type="ARBA" id="ARBA00022525"/>
    </source>
</evidence>
<dbReference type="eggNOG" id="ENOG502QRPA">
    <property type="taxonomic scope" value="Eukaryota"/>
</dbReference>
<dbReference type="PANTHER" id="PTHR32093">
    <property type="entry name" value="LEUCINE-RICH REPEAT EXTENSIN-LIKE PROTEIN 3-RELATED"/>
    <property type="match status" value="1"/>
</dbReference>
<keyword evidence="6" id="KW-0677">Repeat</keyword>
<dbReference type="STRING" id="3847.K7KSX0"/>
<dbReference type="Pfam" id="PF13855">
    <property type="entry name" value="LRR_8"/>
    <property type="match status" value="1"/>
</dbReference>
<evidence type="ECO:0000313" key="14">
    <source>
        <dbReference type="Proteomes" id="UP000008827"/>
    </source>
</evidence>
<keyword evidence="8" id="KW-0379">Hydroxylation</keyword>
<keyword evidence="14" id="KW-1185">Reference proteome</keyword>
<gene>
    <name evidence="12" type="ORF">GLYMA_06G036000</name>
</gene>
<evidence type="ECO:0000256" key="10">
    <source>
        <dbReference type="ARBA" id="ARBA00041871"/>
    </source>
</evidence>
<evidence type="ECO:0000259" key="11">
    <source>
        <dbReference type="Pfam" id="PF08263"/>
    </source>
</evidence>
<evidence type="ECO:0000313" key="13">
    <source>
        <dbReference type="EnsemblPlants" id="KRH51930"/>
    </source>
</evidence>
<dbReference type="Gene3D" id="3.80.10.10">
    <property type="entry name" value="Ribonuclease Inhibitor"/>
    <property type="match status" value="1"/>
</dbReference>
<feature type="domain" description="Leucine-rich repeat-containing N-terminal plant-type" evidence="11">
    <location>
        <begin position="117"/>
        <end position="149"/>
    </location>
</feature>
<dbReference type="InterPro" id="IPR001611">
    <property type="entry name" value="Leu-rich_rpt"/>
</dbReference>
<keyword evidence="3" id="KW-0964">Secreted</keyword>
<evidence type="ECO:0000313" key="12">
    <source>
        <dbReference type="EMBL" id="KRH51930.1"/>
    </source>
</evidence>
<keyword evidence="7" id="KW-0325">Glycoprotein</keyword>
<organism evidence="12">
    <name type="scientific">Glycine max</name>
    <name type="common">Soybean</name>
    <name type="synonym">Glycine hispida</name>
    <dbReference type="NCBI Taxonomy" id="3847"/>
    <lineage>
        <taxon>Eukaryota</taxon>
        <taxon>Viridiplantae</taxon>
        <taxon>Streptophyta</taxon>
        <taxon>Embryophyta</taxon>
        <taxon>Tracheophyta</taxon>
        <taxon>Spermatophyta</taxon>
        <taxon>Magnoliopsida</taxon>
        <taxon>eudicotyledons</taxon>
        <taxon>Gunneridae</taxon>
        <taxon>Pentapetalae</taxon>
        <taxon>rosids</taxon>
        <taxon>fabids</taxon>
        <taxon>Fabales</taxon>
        <taxon>Fabaceae</taxon>
        <taxon>Papilionoideae</taxon>
        <taxon>50 kb inversion clade</taxon>
        <taxon>NPAAA clade</taxon>
        <taxon>indigoferoid/millettioid clade</taxon>
        <taxon>Phaseoleae</taxon>
        <taxon>Glycine</taxon>
        <taxon>Glycine subgen. Soja</taxon>
    </lineage>
</organism>
<sequence>MSSEIVTKPLIWPLTCPSLPLNITLSNSFFSHLFYKSLGAFQGSTSHKMATSYFLLLSLFLLSSSVSHALSNVEASFIVRRQLLHLHENDELSDNYADNYETNLTFPNPRLKSAYIALEALKKAIYSDPSNFTANWEGPNVCSYNGVFCEKALDDPKIDVVAGIDLNHADIAGYIPPEIGLLTDLALFHINSNRFCGVLPKSFSKLKLLYELDISNNRFVGRFPEPVLLIPDIKFLDLRFNEFEGELPSELFNKSLDAIFLNNNRFTSTIPQNMGSSPASVMVFAYNNLTGCLPSSIGNMTKTLNEFVLINNNLTGCLPAEIGKLEQVYVFDISQNNFVGMLPRTFDGLKNAEHLSIGHNKLTGFVPRNVCSLPNLVNFTFSYNYFNGEEEGCVPPKKDVVLDDENNCIPNRPKQKVADVCNVVISKHVDCKCGSGTHLILPILQQHHLAHHQNLHLNHNLPVLLKLRHQSHNLNLPLQHQSHNPAQPLLPQR</sequence>
<reference evidence="12" key="3">
    <citation type="submission" date="2018-07" db="EMBL/GenBank/DDBJ databases">
        <title>WGS assembly of Glycine max.</title>
        <authorList>
            <person name="Schmutz J."/>
            <person name="Cannon S."/>
            <person name="Schlueter J."/>
            <person name="Ma J."/>
            <person name="Mitros T."/>
            <person name="Nelson W."/>
            <person name="Hyten D."/>
            <person name="Song Q."/>
            <person name="Thelen J."/>
            <person name="Cheng J."/>
            <person name="Xu D."/>
            <person name="Hellsten U."/>
            <person name="May G."/>
            <person name="Yu Y."/>
            <person name="Sakurai T."/>
            <person name="Umezawa T."/>
            <person name="Bhattacharyya M."/>
            <person name="Sandhu D."/>
            <person name="Valliyodan B."/>
            <person name="Lindquist E."/>
            <person name="Peto M."/>
            <person name="Grant D."/>
            <person name="Shu S."/>
            <person name="Goodstein D."/>
            <person name="Barry K."/>
            <person name="Futrell-Griggs M."/>
            <person name="Abernathy B."/>
            <person name="Du J."/>
            <person name="Tian Z."/>
            <person name="Zhu L."/>
            <person name="Gill N."/>
            <person name="Joshi T."/>
            <person name="Libault M."/>
            <person name="Sethuraman A."/>
            <person name="Zhang X."/>
            <person name="Shinozaki K."/>
            <person name="Nguyen H."/>
            <person name="Wing R."/>
            <person name="Cregan P."/>
            <person name="Specht J."/>
            <person name="Grimwood J."/>
            <person name="Rokhsar D."/>
            <person name="Stacey G."/>
            <person name="Shoemaker R."/>
            <person name="Jackson S."/>
        </authorList>
    </citation>
    <scope>NUCLEOTIDE SEQUENCE</scope>
    <source>
        <tissue evidence="12">Callus</tissue>
    </source>
</reference>
<dbReference type="HOGENOM" id="CLU_000288_23_1_1"/>
<dbReference type="InParanoid" id="K7KSX0"/>
<dbReference type="PANTHER" id="PTHR32093:SF158">
    <property type="entry name" value="LRR EXTENSIN-LIKE PROTEIN, PUTATIVE-RELATED"/>
    <property type="match status" value="1"/>
</dbReference>
<evidence type="ECO:0000256" key="1">
    <source>
        <dbReference type="ARBA" id="ARBA00004191"/>
    </source>
</evidence>
<accession>K7KSX0</accession>
<dbReference type="FunFam" id="3.80.10.10:FF:000224">
    <property type="entry name" value="Leucine-rich repeat extensin-like protein 1"/>
    <property type="match status" value="1"/>
</dbReference>
<dbReference type="PaxDb" id="3847-GLYMA06G03930.2"/>
<keyword evidence="2" id="KW-0134">Cell wall</keyword>
<dbReference type="InterPro" id="IPR032675">
    <property type="entry name" value="LRR_dom_sf"/>
</dbReference>
<dbReference type="OMA" id="NGVFCVP"/>
<dbReference type="GO" id="GO:0071555">
    <property type="term" value="P:cell wall organization"/>
    <property type="evidence" value="ECO:0007669"/>
    <property type="project" value="UniProtKB-KW"/>
</dbReference>
<dbReference type="InterPro" id="IPR051582">
    <property type="entry name" value="LRR_extensin-like_regulator"/>
</dbReference>
<evidence type="ECO:0000256" key="2">
    <source>
        <dbReference type="ARBA" id="ARBA00022512"/>
    </source>
</evidence>
<dbReference type="InterPro" id="IPR013210">
    <property type="entry name" value="LRR_N_plant-typ"/>
</dbReference>
<dbReference type="Pfam" id="PF08263">
    <property type="entry name" value="LRRNT_2"/>
    <property type="match status" value="1"/>
</dbReference>
<dbReference type="AlphaFoldDB" id="K7KSX0"/>
<dbReference type="FunCoup" id="K7KSX0">
    <property type="interactions" value="1092"/>
</dbReference>
<dbReference type="EMBL" id="CM000839">
    <property type="protein sequence ID" value="KRH51930.1"/>
    <property type="molecule type" value="Genomic_DNA"/>
</dbReference>
<dbReference type="FunFam" id="3.80.10.10:FF:000383">
    <property type="entry name" value="Leucine-rich repeat receptor protein kinase EMS1"/>
    <property type="match status" value="1"/>
</dbReference>
<dbReference type="SUPFAM" id="SSF52058">
    <property type="entry name" value="L domain-like"/>
    <property type="match status" value="1"/>
</dbReference>
<proteinExistence type="predicted"/>
<dbReference type="Gramene" id="KRH51930">
    <property type="protein sequence ID" value="KRH51930"/>
    <property type="gene ID" value="GLYMA_06G036000"/>
</dbReference>
<keyword evidence="4" id="KW-0433">Leucine-rich repeat</keyword>
<keyword evidence="9" id="KW-0961">Cell wall biogenesis/degradation</keyword>
<evidence type="ECO:0000256" key="7">
    <source>
        <dbReference type="ARBA" id="ARBA00023180"/>
    </source>
</evidence>
<evidence type="ECO:0000256" key="5">
    <source>
        <dbReference type="ARBA" id="ARBA00022729"/>
    </source>
</evidence>
<dbReference type="Proteomes" id="UP000008827">
    <property type="component" value="Chromosome 6"/>
</dbReference>
<reference evidence="13" key="2">
    <citation type="submission" date="2018-02" db="UniProtKB">
        <authorList>
            <consortium name="EnsemblPlants"/>
        </authorList>
    </citation>
    <scope>IDENTIFICATION</scope>
    <source>
        <strain evidence="13">Williams 82</strain>
    </source>
</reference>
<comment type="subcellular location">
    <subcellularLocation>
        <location evidence="1">Secreted</location>
        <location evidence="1">Cell wall</location>
    </subcellularLocation>
</comment>
<evidence type="ECO:0000256" key="9">
    <source>
        <dbReference type="ARBA" id="ARBA00023316"/>
    </source>
</evidence>
<keyword evidence="5" id="KW-0732">Signal</keyword>
<protein>
    <recommendedName>
        <fullName evidence="10">Cell wall hydroxyproline-rich glycoprotein</fullName>
    </recommendedName>
</protein>
<evidence type="ECO:0000256" key="6">
    <source>
        <dbReference type="ARBA" id="ARBA00022737"/>
    </source>
</evidence>
<name>K7KSX0_SOYBN</name>
<dbReference type="EnsemblPlants" id="KRH51930">
    <property type="protein sequence ID" value="KRH51930"/>
    <property type="gene ID" value="GLYMA_06G036000"/>
</dbReference>